<keyword evidence="1" id="KW-0812">Transmembrane</keyword>
<feature type="transmembrane region" description="Helical" evidence="1">
    <location>
        <begin position="38"/>
        <end position="54"/>
    </location>
</feature>
<keyword evidence="1" id="KW-1133">Transmembrane helix</keyword>
<keyword evidence="2" id="KW-0732">Signal</keyword>
<name>A0A7X4HH56_9BURK</name>
<dbReference type="EMBL" id="WWCU01000056">
    <property type="protein sequence ID" value="MYN11129.1"/>
    <property type="molecule type" value="Genomic_DNA"/>
</dbReference>
<gene>
    <name evidence="3" type="ORF">GTP77_27805</name>
</gene>
<organism evidence="3 4">
    <name type="scientific">Pseudoduganella aquatica</name>
    <dbReference type="NCBI Taxonomy" id="2660641"/>
    <lineage>
        <taxon>Bacteria</taxon>
        <taxon>Pseudomonadati</taxon>
        <taxon>Pseudomonadota</taxon>
        <taxon>Betaproteobacteria</taxon>
        <taxon>Burkholderiales</taxon>
        <taxon>Oxalobacteraceae</taxon>
        <taxon>Telluria group</taxon>
        <taxon>Pseudoduganella</taxon>
    </lineage>
</organism>
<sequence>MNTEIVRKTVTTALVAASILALAPVAHAAATRAEKNDRPSWLLGALSIAVAIAVRRKTVNTDV</sequence>
<keyword evidence="4" id="KW-1185">Reference proteome</keyword>
<reference evidence="3 4" key="1">
    <citation type="submission" date="2019-12" db="EMBL/GenBank/DDBJ databases">
        <title>Novel species isolated from a subtropical stream in China.</title>
        <authorList>
            <person name="Lu H."/>
        </authorList>
    </citation>
    <scope>NUCLEOTIDE SEQUENCE [LARGE SCALE GENOMIC DNA]</scope>
    <source>
        <strain evidence="3 4">FT127W</strain>
    </source>
</reference>
<protein>
    <submittedName>
        <fullName evidence="3">Uncharacterized protein</fullName>
    </submittedName>
</protein>
<dbReference type="Proteomes" id="UP000450676">
    <property type="component" value="Unassembled WGS sequence"/>
</dbReference>
<evidence type="ECO:0000256" key="2">
    <source>
        <dbReference type="SAM" id="SignalP"/>
    </source>
</evidence>
<dbReference type="AlphaFoldDB" id="A0A7X4HH56"/>
<comment type="caution">
    <text evidence="3">The sequence shown here is derived from an EMBL/GenBank/DDBJ whole genome shotgun (WGS) entry which is preliminary data.</text>
</comment>
<proteinExistence type="predicted"/>
<accession>A0A7X4HH56</accession>
<feature type="signal peptide" evidence="2">
    <location>
        <begin position="1"/>
        <end position="28"/>
    </location>
</feature>
<evidence type="ECO:0000256" key="1">
    <source>
        <dbReference type="SAM" id="Phobius"/>
    </source>
</evidence>
<evidence type="ECO:0000313" key="4">
    <source>
        <dbReference type="Proteomes" id="UP000450676"/>
    </source>
</evidence>
<evidence type="ECO:0000313" key="3">
    <source>
        <dbReference type="EMBL" id="MYN11129.1"/>
    </source>
</evidence>
<feature type="chain" id="PRO_5030547566" evidence="2">
    <location>
        <begin position="29"/>
        <end position="63"/>
    </location>
</feature>
<dbReference type="RefSeq" id="WP_161075400.1">
    <property type="nucleotide sequence ID" value="NZ_CP086370.1"/>
</dbReference>
<keyword evidence="1" id="KW-0472">Membrane</keyword>